<proteinExistence type="predicted"/>
<dbReference type="Proteomes" id="UP000037530">
    <property type="component" value="Unassembled WGS sequence"/>
</dbReference>
<dbReference type="EMBL" id="LHPI01000021">
    <property type="protein sequence ID" value="KOO06038.1"/>
    <property type="molecule type" value="Genomic_DNA"/>
</dbReference>
<evidence type="ECO:0000313" key="2">
    <source>
        <dbReference type="Proteomes" id="UP000037530"/>
    </source>
</evidence>
<comment type="caution">
    <text evidence="1">The sequence shown here is derived from an EMBL/GenBank/DDBJ whole genome shotgun (WGS) entry which is preliminary data.</text>
</comment>
<reference evidence="2" key="1">
    <citation type="submission" date="2015-08" db="EMBL/GenBank/DDBJ databases">
        <title>Vibrio galatheae sp. nov., a novel member of the Vibrionaceae family isolated from the Solomon Islands.</title>
        <authorList>
            <person name="Giubergia S."/>
            <person name="Machado H."/>
            <person name="Mateiu R.V."/>
            <person name="Gram L."/>
        </authorList>
    </citation>
    <scope>NUCLEOTIDE SEQUENCE [LARGE SCALE GENOMIC DNA]</scope>
    <source>
        <strain evidence="2">DSM 19134</strain>
    </source>
</reference>
<sequence>MEKSIEFLPVGEKVIWYGRKQGSCTHDSLFIEGDVYVNTGCHPNGDIELQLSDDKPEISIRATTGEYGLLSDYEEQREQSIAEYGVMLK</sequence>
<keyword evidence="2" id="KW-1185">Reference proteome</keyword>
<dbReference type="AlphaFoldDB" id="A0A0M0HWM9"/>
<dbReference type="RefSeq" id="WP_017190645.1">
    <property type="nucleotide sequence ID" value="NZ_LHPI01000021.1"/>
</dbReference>
<gene>
    <name evidence="1" type="ORF">AKJ31_19035</name>
</gene>
<dbReference type="PATRIC" id="fig|171383.3.peg.3882"/>
<organism evidence="1 2">
    <name type="scientific">Vibrio hepatarius</name>
    <dbReference type="NCBI Taxonomy" id="171383"/>
    <lineage>
        <taxon>Bacteria</taxon>
        <taxon>Pseudomonadati</taxon>
        <taxon>Pseudomonadota</taxon>
        <taxon>Gammaproteobacteria</taxon>
        <taxon>Vibrionales</taxon>
        <taxon>Vibrionaceae</taxon>
        <taxon>Vibrio</taxon>
        <taxon>Vibrio oreintalis group</taxon>
    </lineage>
</organism>
<name>A0A0M0HWM9_9VIBR</name>
<accession>A0A0M0HWM9</accession>
<dbReference type="OrthoDB" id="5572803at2"/>
<protein>
    <submittedName>
        <fullName evidence="1">Uncharacterized protein</fullName>
    </submittedName>
</protein>
<dbReference type="STRING" id="171383.AKJ31_19035"/>
<evidence type="ECO:0000313" key="1">
    <source>
        <dbReference type="EMBL" id="KOO06038.1"/>
    </source>
</evidence>